<evidence type="ECO:0000259" key="2">
    <source>
        <dbReference type="Pfam" id="PF20906"/>
    </source>
</evidence>
<gene>
    <name evidence="3" type="ORF">EI42_02991</name>
</gene>
<accession>A0A326U7K8</accession>
<dbReference type="Gene3D" id="2.40.390.10">
    <property type="entry name" value="CV3147-like"/>
    <property type="match status" value="1"/>
</dbReference>
<dbReference type="OrthoDB" id="7441206at2"/>
<dbReference type="SUPFAM" id="SSF160991">
    <property type="entry name" value="CV3147-like"/>
    <property type="match status" value="1"/>
</dbReference>
<dbReference type="InterPro" id="IPR027479">
    <property type="entry name" value="S-Me-THD_N_sf"/>
</dbReference>
<dbReference type="EMBL" id="QKUF01000009">
    <property type="protein sequence ID" value="PZW29269.1"/>
    <property type="molecule type" value="Genomic_DNA"/>
</dbReference>
<dbReference type="InterPro" id="IPR048350">
    <property type="entry name" value="S-Me-THD-like_C"/>
</dbReference>
<organism evidence="3 4">
    <name type="scientific">Thermosporothrix hazakensis</name>
    <dbReference type="NCBI Taxonomy" id="644383"/>
    <lineage>
        <taxon>Bacteria</taxon>
        <taxon>Bacillati</taxon>
        <taxon>Chloroflexota</taxon>
        <taxon>Ktedonobacteria</taxon>
        <taxon>Ktedonobacterales</taxon>
        <taxon>Thermosporotrichaceae</taxon>
        <taxon>Thermosporothrix</taxon>
    </lineage>
</organism>
<sequence>MREITAQDLEYLAIGAAILGTGGGGDPLIGKLMARQAIEENGPISLLDPSELADDALVMPVGIMGAPTVLFEKVPEGRETLRLLRAVEQALGRRVSATTPTECGGINSQIPFLLAAHAHLPVLDGDGMGRAFPELQMVTFHVYGASGSPAWLADERGSIVMLQTSDNMQLEWLARGVTMRMGGLAHLVDYVVTGKQYRQMAVHHTVSTCIDIGRAVLHAPEKRQHPIEVLCAATQNTWYGRGIVLFQGKIVDVVRRTEGGFARGRAVLRGLQAFQDSELLIEFQNENLVARRDGEVVACVPDLITVLDSEVATAITTERLHYGQRVTVIAIPSPEILRTSEALRVWEPRAFGYDIPFVPLERRFAAYYREHGVPRGKERYL</sequence>
<feature type="domain" description="S-Me-THD N-terminal" evidence="1">
    <location>
        <begin position="7"/>
        <end position="163"/>
    </location>
</feature>
<dbReference type="Pfam" id="PF06032">
    <property type="entry name" value="S-Me-THD_N"/>
    <property type="match status" value="1"/>
</dbReference>
<dbReference type="Pfam" id="PF20906">
    <property type="entry name" value="S-Me-THD_C"/>
    <property type="match status" value="1"/>
</dbReference>
<evidence type="ECO:0000313" key="4">
    <source>
        <dbReference type="Proteomes" id="UP000248806"/>
    </source>
</evidence>
<feature type="domain" description="S-Me-THD-like C-terminal" evidence="2">
    <location>
        <begin position="166"/>
        <end position="360"/>
    </location>
</feature>
<dbReference type="RefSeq" id="WP_111323302.1">
    <property type="nucleotide sequence ID" value="NZ_BIFX01000001.1"/>
</dbReference>
<protein>
    <recommendedName>
        <fullName evidence="5">DUF917 domain-containing protein</fullName>
    </recommendedName>
</protein>
<comment type="caution">
    <text evidence="3">The sequence shown here is derived from an EMBL/GenBank/DDBJ whole genome shotgun (WGS) entry which is preliminary data.</text>
</comment>
<dbReference type="InterPro" id="IPR024071">
    <property type="entry name" value="S-Me-THD_C_sf"/>
</dbReference>
<dbReference type="InterPro" id="IPR010318">
    <property type="entry name" value="S-Me-THD_N"/>
</dbReference>
<proteinExistence type="predicted"/>
<dbReference type="Proteomes" id="UP000248806">
    <property type="component" value="Unassembled WGS sequence"/>
</dbReference>
<name>A0A326U7K8_THEHA</name>
<evidence type="ECO:0000259" key="1">
    <source>
        <dbReference type="Pfam" id="PF06032"/>
    </source>
</evidence>
<dbReference type="AlphaFoldDB" id="A0A326U7K8"/>
<dbReference type="Gene3D" id="3.40.1610.10">
    <property type="entry name" value="CV3147-like domain"/>
    <property type="match status" value="1"/>
</dbReference>
<evidence type="ECO:0000313" key="3">
    <source>
        <dbReference type="EMBL" id="PZW29269.1"/>
    </source>
</evidence>
<evidence type="ECO:0008006" key="5">
    <source>
        <dbReference type="Google" id="ProtNLM"/>
    </source>
</evidence>
<keyword evidence="4" id="KW-1185">Reference proteome</keyword>
<reference evidence="3 4" key="1">
    <citation type="submission" date="2018-06" db="EMBL/GenBank/DDBJ databases">
        <title>Genomic Encyclopedia of Archaeal and Bacterial Type Strains, Phase II (KMG-II): from individual species to whole genera.</title>
        <authorList>
            <person name="Goeker M."/>
        </authorList>
    </citation>
    <scope>NUCLEOTIDE SEQUENCE [LARGE SCALE GENOMIC DNA]</scope>
    <source>
        <strain evidence="3 4">ATCC BAA-1881</strain>
    </source>
</reference>